<gene>
    <name evidence="2" type="ORF">D0U04_04725</name>
    <name evidence="1" type="ORF">DJ93_1815</name>
</gene>
<sequence>MNWSEIRARYPDTLVLVEAVSGYSKGNQCMIQEMSVIDKYNSTKSAWAAYKNIHRDSPQREFYIFHTKKEEIGVEEQRFSGVRGRA</sequence>
<dbReference type="Proteomes" id="UP000264294">
    <property type="component" value="Unassembled WGS sequence"/>
</dbReference>
<evidence type="ECO:0000313" key="3">
    <source>
        <dbReference type="Proteomes" id="UP000029389"/>
    </source>
</evidence>
<dbReference type="AlphaFoldDB" id="A0A090YSZ0"/>
<reference evidence="1 3" key="1">
    <citation type="submission" date="2014-04" db="EMBL/GenBank/DDBJ databases">
        <authorList>
            <person name="Bishop-Lilly K.A."/>
            <person name="Broomall S.M."/>
            <person name="Chain P.S."/>
            <person name="Chertkov O."/>
            <person name="Coyne S.R."/>
            <person name="Daligault H.E."/>
            <person name="Davenport K.W."/>
            <person name="Erkkila T."/>
            <person name="Frey K.G."/>
            <person name="Gibbons H.S."/>
            <person name="Gu W."/>
            <person name="Jaissle J."/>
            <person name="Johnson S.L."/>
            <person name="Koroleva G.I."/>
            <person name="Ladner J.T."/>
            <person name="Lo C.-C."/>
            <person name="Minogue T.D."/>
            <person name="Munk C."/>
            <person name="Palacios G.F."/>
            <person name="Redden C.L."/>
            <person name="Rosenzweig C.N."/>
            <person name="Scholz M.B."/>
            <person name="Teshima H."/>
            <person name="Xu Y."/>
        </authorList>
    </citation>
    <scope>NUCLEOTIDE SEQUENCE [LARGE SCALE GENOMIC DNA]</scope>
    <source>
        <strain evidence="1 3">BHP</strain>
    </source>
</reference>
<organism evidence="1 3">
    <name type="scientific">Bacillus clarus</name>
    <dbReference type="NCBI Taxonomy" id="2338372"/>
    <lineage>
        <taxon>Bacteria</taxon>
        <taxon>Bacillati</taxon>
        <taxon>Bacillota</taxon>
        <taxon>Bacilli</taxon>
        <taxon>Bacillales</taxon>
        <taxon>Bacillaceae</taxon>
        <taxon>Bacillus</taxon>
        <taxon>Bacillus cereus group</taxon>
    </lineage>
</organism>
<protein>
    <submittedName>
        <fullName evidence="1">Uncharacterized protein</fullName>
    </submittedName>
</protein>
<dbReference type="PATRIC" id="fig|1405.8.peg.2011"/>
<dbReference type="RefSeq" id="WP_042980520.1">
    <property type="nucleotide sequence ID" value="NZ_JMQC01000008.1"/>
</dbReference>
<proteinExistence type="predicted"/>
<evidence type="ECO:0000313" key="1">
    <source>
        <dbReference type="EMBL" id="KFN01525.1"/>
    </source>
</evidence>
<dbReference type="EMBL" id="QVOD01000003">
    <property type="protein sequence ID" value="RFT68176.1"/>
    <property type="molecule type" value="Genomic_DNA"/>
</dbReference>
<comment type="caution">
    <text evidence="1">The sequence shown here is derived from an EMBL/GenBank/DDBJ whole genome shotgun (WGS) entry which is preliminary data.</text>
</comment>
<keyword evidence="4" id="KW-1185">Reference proteome</keyword>
<dbReference type="EMBL" id="JMQC01000008">
    <property type="protein sequence ID" value="KFN01525.1"/>
    <property type="molecule type" value="Genomic_DNA"/>
</dbReference>
<accession>A0A090YSZ0</accession>
<reference evidence="2 4" key="2">
    <citation type="submission" date="2018-08" db="EMBL/GenBank/DDBJ databases">
        <title>Bacillus clarus sp. nov. strain PS00077A.</title>
        <authorList>
            <person name="Mendez Acevedo M."/>
            <person name="Carroll L."/>
            <person name="Mukherjee M."/>
            <person name="Wiedmann M."/>
            <person name="Kovac J."/>
        </authorList>
    </citation>
    <scope>NUCLEOTIDE SEQUENCE [LARGE SCALE GENOMIC DNA]</scope>
    <source>
        <strain evidence="2 4">PS00077A</strain>
    </source>
</reference>
<evidence type="ECO:0000313" key="2">
    <source>
        <dbReference type="EMBL" id="RFT68176.1"/>
    </source>
</evidence>
<dbReference type="Proteomes" id="UP000029389">
    <property type="component" value="Unassembled WGS sequence"/>
</dbReference>
<name>A0A090YSZ0_9BACI</name>
<evidence type="ECO:0000313" key="4">
    <source>
        <dbReference type="Proteomes" id="UP000264294"/>
    </source>
</evidence>